<evidence type="ECO:0000256" key="1">
    <source>
        <dbReference type="SAM" id="MobiDB-lite"/>
    </source>
</evidence>
<feature type="compositionally biased region" description="Basic and acidic residues" evidence="1">
    <location>
        <begin position="236"/>
        <end position="250"/>
    </location>
</feature>
<feature type="compositionally biased region" description="Basic and acidic residues" evidence="1">
    <location>
        <begin position="137"/>
        <end position="158"/>
    </location>
</feature>
<dbReference type="EMBL" id="LC125263">
    <property type="protein sequence ID" value="BAV13588.1"/>
    <property type="molecule type" value="mRNA"/>
</dbReference>
<feature type="compositionally biased region" description="Basic and acidic residues" evidence="1">
    <location>
        <begin position="217"/>
        <end position="226"/>
    </location>
</feature>
<name>A0A173N187_9SCAR</name>
<accession>A0A173N187</accession>
<feature type="compositionally biased region" description="Basic residues" evidence="1">
    <location>
        <begin position="259"/>
        <end position="270"/>
    </location>
</feature>
<protein>
    <submittedName>
        <fullName evidence="2">Transformer female specific variant</fullName>
    </submittedName>
</protein>
<feature type="compositionally biased region" description="Basic residues" evidence="1">
    <location>
        <begin position="277"/>
        <end position="291"/>
    </location>
</feature>
<feature type="region of interest" description="Disordered" evidence="1">
    <location>
        <begin position="82"/>
        <end position="386"/>
    </location>
</feature>
<gene>
    <name evidence="2" type="primary">tra</name>
</gene>
<feature type="compositionally biased region" description="Basic residues" evidence="1">
    <location>
        <begin position="319"/>
        <end position="328"/>
    </location>
</feature>
<feature type="compositionally biased region" description="Polar residues" evidence="1">
    <location>
        <begin position="95"/>
        <end position="108"/>
    </location>
</feature>
<feature type="compositionally biased region" description="Basic residues" evidence="1">
    <location>
        <begin position="173"/>
        <end position="182"/>
    </location>
</feature>
<organism evidence="2">
    <name type="scientific">Cyclommatus metallifer finae</name>
    <dbReference type="NCBI Taxonomy" id="619140"/>
    <lineage>
        <taxon>Eukaryota</taxon>
        <taxon>Metazoa</taxon>
        <taxon>Ecdysozoa</taxon>
        <taxon>Arthropoda</taxon>
        <taxon>Hexapoda</taxon>
        <taxon>Insecta</taxon>
        <taxon>Pterygota</taxon>
        <taxon>Neoptera</taxon>
        <taxon>Endopterygota</taxon>
        <taxon>Coleoptera</taxon>
        <taxon>Polyphaga</taxon>
        <taxon>Scarabaeiformia</taxon>
        <taxon>Lucanidae</taxon>
        <taxon>Lucaninae</taxon>
        <taxon>Cyclommatus</taxon>
    </lineage>
</organism>
<sequence>MNNKFKDGVGSTKRYNKQELKTIKVAVRRKDIPESNSPVQLQRDLDDPEDLLIHVRHGEGQRPIFDRDDIRVNEEFKKRIILTDPDQDSEHECTVVQNEKVQSENWHTSNRSSSKHRSRSSSISSEREHPRKRRYSRERSISPEKRFDSYKDHEDDKRKRFGSWTLKDDVKKSERKKSRSRSPHYSQKSSVHMADCPYREYPSSCKTAYRRSRSRERRSLSMEKRERYSKRNRSPNRRETYSPHRSETYRDSSLSEYRPRKRTPSPHKYKSTGVERYRRRSRSSSRTRSVRSRSPYRSERYNREAFRRRSPPRSESHRREYRKHSRSPMRHDSYKERSRRYSRSPSHDDRRYRRSPHRTRRRSPSPYKERLDRYHPNSATTFDSRSHRTTQFWPPVVSLASATWA</sequence>
<evidence type="ECO:0000313" key="2">
    <source>
        <dbReference type="EMBL" id="BAV13588.1"/>
    </source>
</evidence>
<feature type="compositionally biased region" description="Basic and acidic residues" evidence="1">
    <location>
        <begin position="296"/>
        <end position="318"/>
    </location>
</feature>
<dbReference type="AlphaFoldDB" id="A0A173N187"/>
<proteinExistence type="evidence at transcript level"/>
<reference evidence="2" key="1">
    <citation type="submission" date="2016-02" db="EMBL/GenBank/DDBJ databases">
        <title>Identification and functional analyses of sex determination genes in the sexually dimorphic stag beetle Cyclommatus metallifer.</title>
        <authorList>
            <person name="Gotoh H."/>
            <person name="Zinna R."/>
            <person name="Warren I."/>
            <person name="DeNieu M."/>
            <person name="Niimi T."/>
            <person name="Dworkin I."/>
            <person name="Emlen D."/>
            <person name="Lavine L."/>
        </authorList>
    </citation>
    <scope>NUCLEOTIDE SEQUENCE</scope>
    <source>
        <tissue evidence="2">Mixture of head and thorax</tissue>
    </source>
</reference>
<feature type="compositionally biased region" description="Basic residues" evidence="1">
    <location>
        <begin position="352"/>
        <end position="363"/>
    </location>
</feature>